<dbReference type="Gramene" id="AET3Gv20627500.3">
    <property type="protein sequence ID" value="AET3Gv20627500.3"/>
    <property type="gene ID" value="AET3Gv20627500"/>
</dbReference>
<proteinExistence type="predicted"/>
<name>A0A453FB59_AEGTS</name>
<dbReference type="AlphaFoldDB" id="A0A453FB59"/>
<protein>
    <submittedName>
        <fullName evidence="1">Uncharacterized protein</fullName>
    </submittedName>
</protein>
<reference evidence="1" key="3">
    <citation type="journal article" date="2017" name="Nature">
        <title>Genome sequence of the progenitor of the wheat D genome Aegilops tauschii.</title>
        <authorList>
            <person name="Luo M.C."/>
            <person name="Gu Y.Q."/>
            <person name="Puiu D."/>
            <person name="Wang H."/>
            <person name="Twardziok S.O."/>
            <person name="Deal K.R."/>
            <person name="Huo N."/>
            <person name="Zhu T."/>
            <person name="Wang L."/>
            <person name="Wang Y."/>
            <person name="McGuire P.E."/>
            <person name="Liu S."/>
            <person name="Long H."/>
            <person name="Ramasamy R.K."/>
            <person name="Rodriguez J.C."/>
            <person name="Van S.L."/>
            <person name="Yuan L."/>
            <person name="Wang Z."/>
            <person name="Xia Z."/>
            <person name="Xiao L."/>
            <person name="Anderson O.D."/>
            <person name="Ouyang S."/>
            <person name="Liang Y."/>
            <person name="Zimin A.V."/>
            <person name="Pertea G."/>
            <person name="Qi P."/>
            <person name="Bennetzen J.L."/>
            <person name="Dai X."/>
            <person name="Dawson M.W."/>
            <person name="Muller H.G."/>
            <person name="Kugler K."/>
            <person name="Rivarola-Duarte L."/>
            <person name="Spannagl M."/>
            <person name="Mayer K.F.X."/>
            <person name="Lu F.H."/>
            <person name="Bevan M.W."/>
            <person name="Leroy P."/>
            <person name="Li P."/>
            <person name="You F.M."/>
            <person name="Sun Q."/>
            <person name="Liu Z."/>
            <person name="Lyons E."/>
            <person name="Wicker T."/>
            <person name="Salzberg S.L."/>
            <person name="Devos K.M."/>
            <person name="Dvorak J."/>
        </authorList>
    </citation>
    <scope>NUCLEOTIDE SEQUENCE [LARGE SCALE GENOMIC DNA]</scope>
    <source>
        <strain evidence="1">cv. AL8/78</strain>
    </source>
</reference>
<evidence type="ECO:0000313" key="2">
    <source>
        <dbReference type="Proteomes" id="UP000015105"/>
    </source>
</evidence>
<reference evidence="2" key="1">
    <citation type="journal article" date="2014" name="Science">
        <title>Ancient hybridizations among the ancestral genomes of bread wheat.</title>
        <authorList>
            <consortium name="International Wheat Genome Sequencing Consortium,"/>
            <person name="Marcussen T."/>
            <person name="Sandve S.R."/>
            <person name="Heier L."/>
            <person name="Spannagl M."/>
            <person name="Pfeifer M."/>
            <person name="Jakobsen K.S."/>
            <person name="Wulff B.B."/>
            <person name="Steuernagel B."/>
            <person name="Mayer K.F."/>
            <person name="Olsen O.A."/>
        </authorList>
    </citation>
    <scope>NUCLEOTIDE SEQUENCE [LARGE SCALE GENOMIC DNA]</scope>
    <source>
        <strain evidence="2">cv. AL8/78</strain>
    </source>
</reference>
<reference evidence="1" key="5">
    <citation type="journal article" date="2021" name="G3 (Bethesda)">
        <title>Aegilops tauschii genome assembly Aet v5.0 features greater sequence contiguity and improved annotation.</title>
        <authorList>
            <person name="Wang L."/>
            <person name="Zhu T."/>
            <person name="Rodriguez J.C."/>
            <person name="Deal K.R."/>
            <person name="Dubcovsky J."/>
            <person name="McGuire P.E."/>
            <person name="Lux T."/>
            <person name="Spannagl M."/>
            <person name="Mayer K.F.X."/>
            <person name="Baldrich P."/>
            <person name="Meyers B.C."/>
            <person name="Huo N."/>
            <person name="Gu Y.Q."/>
            <person name="Zhou H."/>
            <person name="Devos K.M."/>
            <person name="Bennetzen J.L."/>
            <person name="Unver T."/>
            <person name="Budak H."/>
            <person name="Gulick P.J."/>
            <person name="Galiba G."/>
            <person name="Kalapos B."/>
            <person name="Nelson D.R."/>
            <person name="Li P."/>
            <person name="You F.M."/>
            <person name="Luo M.C."/>
            <person name="Dvorak J."/>
        </authorList>
    </citation>
    <scope>NUCLEOTIDE SEQUENCE [LARGE SCALE GENOMIC DNA]</scope>
    <source>
        <strain evidence="1">cv. AL8/78</strain>
    </source>
</reference>
<dbReference type="Proteomes" id="UP000015105">
    <property type="component" value="Chromosome 3D"/>
</dbReference>
<sequence>MYSSDNRNALSTVLPEFESKHPFQLGCASLEHNHPNSHRTIAVHNRPLQQVNRTLLLVNHNWCCQKM</sequence>
<reference evidence="2" key="2">
    <citation type="journal article" date="2017" name="Nat. Plants">
        <title>The Aegilops tauschii genome reveals multiple impacts of transposons.</title>
        <authorList>
            <person name="Zhao G."/>
            <person name="Zou C."/>
            <person name="Li K."/>
            <person name="Wang K."/>
            <person name="Li T."/>
            <person name="Gao L."/>
            <person name="Zhang X."/>
            <person name="Wang H."/>
            <person name="Yang Z."/>
            <person name="Liu X."/>
            <person name="Jiang W."/>
            <person name="Mao L."/>
            <person name="Kong X."/>
            <person name="Jiao Y."/>
            <person name="Jia J."/>
        </authorList>
    </citation>
    <scope>NUCLEOTIDE SEQUENCE [LARGE SCALE GENOMIC DNA]</scope>
    <source>
        <strain evidence="2">cv. AL8/78</strain>
    </source>
</reference>
<organism evidence="1 2">
    <name type="scientific">Aegilops tauschii subsp. strangulata</name>
    <name type="common">Goatgrass</name>
    <dbReference type="NCBI Taxonomy" id="200361"/>
    <lineage>
        <taxon>Eukaryota</taxon>
        <taxon>Viridiplantae</taxon>
        <taxon>Streptophyta</taxon>
        <taxon>Embryophyta</taxon>
        <taxon>Tracheophyta</taxon>
        <taxon>Spermatophyta</taxon>
        <taxon>Magnoliopsida</taxon>
        <taxon>Liliopsida</taxon>
        <taxon>Poales</taxon>
        <taxon>Poaceae</taxon>
        <taxon>BOP clade</taxon>
        <taxon>Pooideae</taxon>
        <taxon>Triticodae</taxon>
        <taxon>Triticeae</taxon>
        <taxon>Triticinae</taxon>
        <taxon>Aegilops</taxon>
    </lineage>
</organism>
<dbReference type="EnsemblPlants" id="AET3Gv20627500.3">
    <property type="protein sequence ID" value="AET3Gv20627500.3"/>
    <property type="gene ID" value="AET3Gv20627500"/>
</dbReference>
<keyword evidence="2" id="KW-1185">Reference proteome</keyword>
<evidence type="ECO:0000313" key="1">
    <source>
        <dbReference type="EnsemblPlants" id="AET3Gv20627500.3"/>
    </source>
</evidence>
<accession>A0A453FB59</accession>
<reference evidence="1" key="4">
    <citation type="submission" date="2019-03" db="UniProtKB">
        <authorList>
            <consortium name="EnsemblPlants"/>
        </authorList>
    </citation>
    <scope>IDENTIFICATION</scope>
</reference>